<evidence type="ECO:0000313" key="1">
    <source>
        <dbReference type="EMBL" id="KIM53860.1"/>
    </source>
</evidence>
<dbReference type="OrthoDB" id="1714032at2759"/>
<dbReference type="Proteomes" id="UP000053989">
    <property type="component" value="Unassembled WGS sequence"/>
</dbReference>
<gene>
    <name evidence="1" type="ORF">SCLCIDRAFT_138001</name>
</gene>
<organism evidence="1 2">
    <name type="scientific">Scleroderma citrinum Foug A</name>
    <dbReference type="NCBI Taxonomy" id="1036808"/>
    <lineage>
        <taxon>Eukaryota</taxon>
        <taxon>Fungi</taxon>
        <taxon>Dikarya</taxon>
        <taxon>Basidiomycota</taxon>
        <taxon>Agaricomycotina</taxon>
        <taxon>Agaricomycetes</taxon>
        <taxon>Agaricomycetidae</taxon>
        <taxon>Boletales</taxon>
        <taxon>Sclerodermatineae</taxon>
        <taxon>Sclerodermataceae</taxon>
        <taxon>Scleroderma</taxon>
    </lineage>
</organism>
<proteinExistence type="predicted"/>
<name>A0A0C3CZ69_9AGAM</name>
<sequence>EDRDHTDSCRIKPNSCNLLISEQLNPSKILLLEDNVALMHVANHLIDWLNFVARGKGINIPKKSLNNRY</sequence>
<dbReference type="InParanoid" id="A0A0C3CZ69"/>
<evidence type="ECO:0000313" key="2">
    <source>
        <dbReference type="Proteomes" id="UP000053989"/>
    </source>
</evidence>
<reference evidence="2" key="2">
    <citation type="submission" date="2015-01" db="EMBL/GenBank/DDBJ databases">
        <title>Evolutionary Origins and Diversification of the Mycorrhizal Mutualists.</title>
        <authorList>
            <consortium name="DOE Joint Genome Institute"/>
            <consortium name="Mycorrhizal Genomics Consortium"/>
            <person name="Kohler A."/>
            <person name="Kuo A."/>
            <person name="Nagy L.G."/>
            <person name="Floudas D."/>
            <person name="Copeland A."/>
            <person name="Barry K.W."/>
            <person name="Cichocki N."/>
            <person name="Veneault-Fourrey C."/>
            <person name="LaButti K."/>
            <person name="Lindquist E.A."/>
            <person name="Lipzen A."/>
            <person name="Lundell T."/>
            <person name="Morin E."/>
            <person name="Murat C."/>
            <person name="Riley R."/>
            <person name="Ohm R."/>
            <person name="Sun H."/>
            <person name="Tunlid A."/>
            <person name="Henrissat B."/>
            <person name="Grigoriev I.V."/>
            <person name="Hibbett D.S."/>
            <person name="Martin F."/>
        </authorList>
    </citation>
    <scope>NUCLEOTIDE SEQUENCE [LARGE SCALE GENOMIC DNA]</scope>
    <source>
        <strain evidence="2">Foug A</strain>
    </source>
</reference>
<reference evidence="1 2" key="1">
    <citation type="submission" date="2014-04" db="EMBL/GenBank/DDBJ databases">
        <authorList>
            <consortium name="DOE Joint Genome Institute"/>
            <person name="Kuo A."/>
            <person name="Kohler A."/>
            <person name="Nagy L.G."/>
            <person name="Floudas D."/>
            <person name="Copeland A."/>
            <person name="Barry K.W."/>
            <person name="Cichocki N."/>
            <person name="Veneault-Fourrey C."/>
            <person name="LaButti K."/>
            <person name="Lindquist E.A."/>
            <person name="Lipzen A."/>
            <person name="Lundell T."/>
            <person name="Morin E."/>
            <person name="Murat C."/>
            <person name="Sun H."/>
            <person name="Tunlid A."/>
            <person name="Henrissat B."/>
            <person name="Grigoriev I.V."/>
            <person name="Hibbett D.S."/>
            <person name="Martin F."/>
            <person name="Nordberg H.P."/>
            <person name="Cantor M.N."/>
            <person name="Hua S.X."/>
        </authorList>
    </citation>
    <scope>NUCLEOTIDE SEQUENCE [LARGE SCALE GENOMIC DNA]</scope>
    <source>
        <strain evidence="1 2">Foug A</strain>
    </source>
</reference>
<feature type="non-terminal residue" evidence="1">
    <location>
        <position position="1"/>
    </location>
</feature>
<accession>A0A0C3CZ69</accession>
<keyword evidence="2" id="KW-1185">Reference proteome</keyword>
<dbReference type="AlphaFoldDB" id="A0A0C3CZ69"/>
<dbReference type="STRING" id="1036808.A0A0C3CZ69"/>
<dbReference type="EMBL" id="KN822168">
    <property type="protein sequence ID" value="KIM53860.1"/>
    <property type="molecule type" value="Genomic_DNA"/>
</dbReference>
<protein>
    <submittedName>
        <fullName evidence="1">Uncharacterized protein</fullName>
    </submittedName>
</protein>
<dbReference type="HOGENOM" id="CLU_2782965_0_0_1"/>